<reference evidence="2" key="1">
    <citation type="submission" date="2022-11" db="UniProtKB">
        <authorList>
            <consortium name="WormBaseParasite"/>
        </authorList>
    </citation>
    <scope>IDENTIFICATION</scope>
</reference>
<evidence type="ECO:0000313" key="2">
    <source>
        <dbReference type="WBParaSite" id="ACRNAN_Path_454.g1729.t1"/>
    </source>
</evidence>
<evidence type="ECO:0000313" key="1">
    <source>
        <dbReference type="Proteomes" id="UP000887540"/>
    </source>
</evidence>
<sequence length="70" mass="8276">MNSSSELGNSSSELRISPLHQLTQQDMIWNNLRPDEVFHWSLSRFKSSVRQLEVYARMACLKVSQEQKHW</sequence>
<dbReference type="AlphaFoldDB" id="A0A914C6W2"/>
<accession>A0A914C6W2</accession>
<proteinExistence type="predicted"/>
<organism evidence="1 2">
    <name type="scientific">Acrobeloides nanus</name>
    <dbReference type="NCBI Taxonomy" id="290746"/>
    <lineage>
        <taxon>Eukaryota</taxon>
        <taxon>Metazoa</taxon>
        <taxon>Ecdysozoa</taxon>
        <taxon>Nematoda</taxon>
        <taxon>Chromadorea</taxon>
        <taxon>Rhabditida</taxon>
        <taxon>Tylenchina</taxon>
        <taxon>Cephalobomorpha</taxon>
        <taxon>Cephaloboidea</taxon>
        <taxon>Cephalobidae</taxon>
        <taxon>Acrobeloides</taxon>
    </lineage>
</organism>
<keyword evidence="1" id="KW-1185">Reference proteome</keyword>
<dbReference type="WBParaSite" id="ACRNAN_Path_454.g1729.t1">
    <property type="protein sequence ID" value="ACRNAN_Path_454.g1729.t1"/>
    <property type="gene ID" value="ACRNAN_Path_454.g1729"/>
</dbReference>
<protein>
    <submittedName>
        <fullName evidence="2">Uncharacterized protein</fullName>
    </submittedName>
</protein>
<name>A0A914C6W2_9BILA</name>
<dbReference type="Proteomes" id="UP000887540">
    <property type="component" value="Unplaced"/>
</dbReference>